<dbReference type="GO" id="GO:0005507">
    <property type="term" value="F:copper ion binding"/>
    <property type="evidence" value="ECO:0007669"/>
    <property type="project" value="TreeGrafter"/>
</dbReference>
<dbReference type="PANTHER" id="PTHR12598">
    <property type="entry name" value="COPPER HOMEOSTASIS PROTEIN CUTC"/>
    <property type="match status" value="1"/>
</dbReference>
<proteinExistence type="inferred from homology"/>
<evidence type="ECO:0000313" key="3">
    <source>
        <dbReference type="EMBL" id="KEZ86220.1"/>
    </source>
</evidence>
<dbReference type="PANTHER" id="PTHR12598:SF0">
    <property type="entry name" value="COPPER HOMEOSTASIS PROTEIN CUTC HOMOLOG"/>
    <property type="match status" value="1"/>
</dbReference>
<dbReference type="SUPFAM" id="SSF110395">
    <property type="entry name" value="CutC-like"/>
    <property type="match status" value="1"/>
</dbReference>
<dbReference type="RefSeq" id="WP_038285053.1">
    <property type="nucleotide sequence ID" value="NZ_JPME01000047.1"/>
</dbReference>
<keyword evidence="2" id="KW-0963">Cytoplasm</keyword>
<name>A0A084JB86_9FIRM</name>
<dbReference type="CDD" id="cd00945">
    <property type="entry name" value="Aldolase_Class_I"/>
    <property type="match status" value="1"/>
</dbReference>
<comment type="similarity">
    <text evidence="1 2">Belongs to the CutC family.</text>
</comment>
<protein>
    <recommendedName>
        <fullName evidence="2">PF03932 family protein CutC</fullName>
    </recommendedName>
</protein>
<comment type="subcellular location">
    <subcellularLocation>
        <location evidence="2">Cytoplasm</location>
    </subcellularLocation>
</comment>
<gene>
    <name evidence="2" type="primary">cutC</name>
    <name evidence="3" type="ORF">IO98_23320</name>
</gene>
<dbReference type="EMBL" id="JPME01000047">
    <property type="protein sequence ID" value="KEZ86220.1"/>
    <property type="molecule type" value="Genomic_DNA"/>
</dbReference>
<evidence type="ECO:0000256" key="1">
    <source>
        <dbReference type="ARBA" id="ARBA00007768"/>
    </source>
</evidence>
<dbReference type="OrthoDB" id="9815677at2"/>
<organism evidence="3 4">
    <name type="scientific">Lacrimispora celerecrescens</name>
    <dbReference type="NCBI Taxonomy" id="29354"/>
    <lineage>
        <taxon>Bacteria</taxon>
        <taxon>Bacillati</taxon>
        <taxon>Bacillota</taxon>
        <taxon>Clostridia</taxon>
        <taxon>Lachnospirales</taxon>
        <taxon>Lachnospiraceae</taxon>
        <taxon>Lacrimispora</taxon>
    </lineage>
</organism>
<evidence type="ECO:0000256" key="2">
    <source>
        <dbReference type="HAMAP-Rule" id="MF_00795"/>
    </source>
</evidence>
<keyword evidence="4" id="KW-1185">Reference proteome</keyword>
<accession>A0A084JB86</accession>
<dbReference type="Gene3D" id="3.20.20.380">
    <property type="entry name" value="Copper homeostasis (CutC) domain"/>
    <property type="match status" value="1"/>
</dbReference>
<dbReference type="STRING" id="29354.IO98_23320"/>
<dbReference type="AlphaFoldDB" id="A0A084JB86"/>
<reference evidence="3 4" key="1">
    <citation type="submission" date="2014-07" db="EMBL/GenBank/DDBJ databases">
        <title>Draft genome of Clostridium celerecrescens 152B isolated from sediments associated with methane hydrate from Krishna Godavari basin.</title>
        <authorList>
            <person name="Honkalas V.S."/>
            <person name="Dabir A.P."/>
            <person name="Arora P."/>
            <person name="Dhakephalkar P.K."/>
        </authorList>
    </citation>
    <scope>NUCLEOTIDE SEQUENCE [LARGE SCALE GENOMIC DNA]</scope>
    <source>
        <strain evidence="3 4">152B</strain>
    </source>
</reference>
<sequence length="255" mass="28204">MKDYILEVCVDSVESAKAAVQGGADRLELCANLVIGGTTPGVSQFKQIRKACDVPINVLIRPRYGDFLYTDHEFQMISEDAQMFRDLGADGIVVGFLKPDGDLDMERLKVLREKAGTGNMTLHRAFDVCRDPYRSLKEAIEAGADTILTSGQQNTCMEGKKLLGELMEQAAGQIDILVGSGVNVEAIACLMAEIDARCFHMSGKVIVDSGMIYRKENVNMGIPGIGEYDIFRTEEEQIRRAKRLMEEKACLRKNV</sequence>
<dbReference type="GO" id="GO:0005737">
    <property type="term" value="C:cytoplasm"/>
    <property type="evidence" value="ECO:0007669"/>
    <property type="project" value="UniProtKB-SubCell"/>
</dbReference>
<dbReference type="HAMAP" id="MF_00795">
    <property type="entry name" value="CutC"/>
    <property type="match status" value="1"/>
</dbReference>
<dbReference type="InterPro" id="IPR005627">
    <property type="entry name" value="CutC-like"/>
</dbReference>
<comment type="caution">
    <text evidence="3">The sequence shown here is derived from an EMBL/GenBank/DDBJ whole genome shotgun (WGS) entry which is preliminary data.</text>
</comment>
<dbReference type="InterPro" id="IPR036822">
    <property type="entry name" value="CutC-like_dom_sf"/>
</dbReference>
<evidence type="ECO:0000313" key="4">
    <source>
        <dbReference type="Proteomes" id="UP000028525"/>
    </source>
</evidence>
<comment type="caution">
    <text evidence="2">Once thought to be involved in copper homeostasis, experiments in E.coli have shown this is not the case.</text>
</comment>
<dbReference type="Proteomes" id="UP000028525">
    <property type="component" value="Unassembled WGS sequence"/>
</dbReference>
<dbReference type="Pfam" id="PF03932">
    <property type="entry name" value="CutC"/>
    <property type="match status" value="1"/>
</dbReference>